<dbReference type="InterPro" id="IPR023210">
    <property type="entry name" value="NADP_OxRdtase_dom"/>
</dbReference>
<protein>
    <recommendedName>
        <fullName evidence="7">GCS light chain</fullName>
    </recommendedName>
    <alternativeName>
        <fullName evidence="5">Gamma-ECS regulatory subunit</fullName>
    </alternativeName>
    <alternativeName>
        <fullName evidence="8">Gamma-glutamylcysteine synthetase regulatory subunit</fullName>
    </alternativeName>
    <alternativeName>
        <fullName evidence="6">Glutamate--cysteine ligase modifier subunit</fullName>
    </alternativeName>
</protein>
<dbReference type="GO" id="GO:0030234">
    <property type="term" value="F:enzyme regulator activity"/>
    <property type="evidence" value="ECO:0007669"/>
    <property type="project" value="TreeGrafter"/>
</dbReference>
<sequence length="280" mass="32081">MSVALLRQIRSFPDVRIDTGNIHRHVDVLRRVSTDPVDELLASLESQLQCATIPNVTYGPDMVILAPETEYTFSDENAHFDLKITLKIFMPDWDQRHIVDCVDTALQQLGVRAITQLIICFPDDDETDTDEKLSSWLQKALPVWRQLEELVNDGRVTSLGVADLSTERLIALNEAPIRVRLSINHHNVEGCCALPQDLREYASENNILILTHNDPHLGELREKVAEKTAAYLGDDRLFELGWCARNDYEFFFAFRYTAWAQSRSLVCSKGYLLQFKKNEF</sequence>
<evidence type="ECO:0000259" key="9">
    <source>
        <dbReference type="Pfam" id="PF00248"/>
    </source>
</evidence>
<name>A0A0N4V1T2_ENTVE</name>
<dbReference type="Gene3D" id="3.20.20.100">
    <property type="entry name" value="NADP-dependent oxidoreductase domain"/>
    <property type="match status" value="1"/>
</dbReference>
<dbReference type="InterPro" id="IPR036812">
    <property type="entry name" value="NAD(P)_OxRdtase_dom_sf"/>
</dbReference>
<dbReference type="PANTHER" id="PTHR13295">
    <property type="entry name" value="GLUTAMATE CYSTEINE LIGASE REGULATORY SUBUNIT"/>
    <property type="match status" value="1"/>
</dbReference>
<dbReference type="UniPathway" id="UPA00142">
    <property type="reaction ID" value="UER00209"/>
</dbReference>
<keyword evidence="4" id="KW-0317">Glutathione biosynthesis</keyword>
<proteinExistence type="inferred from homology"/>
<feature type="domain" description="NADP-dependent oxidoreductase" evidence="9">
    <location>
        <begin position="81"/>
        <end position="213"/>
    </location>
</feature>
<comment type="similarity">
    <text evidence="2">Belongs to the aldo/keto reductase family. Glutamate--cysteine ligase light chain subfamily.</text>
</comment>
<evidence type="ECO:0000313" key="11">
    <source>
        <dbReference type="Proteomes" id="UP000274131"/>
    </source>
</evidence>
<evidence type="ECO:0000256" key="4">
    <source>
        <dbReference type="ARBA" id="ARBA00022684"/>
    </source>
</evidence>
<evidence type="ECO:0000256" key="3">
    <source>
        <dbReference type="ARBA" id="ARBA00011532"/>
    </source>
</evidence>
<gene>
    <name evidence="10" type="ORF">EVEC_LOCUS3635</name>
</gene>
<reference evidence="10 11" key="2">
    <citation type="submission" date="2018-10" db="EMBL/GenBank/DDBJ databases">
        <authorList>
            <consortium name="Pathogen Informatics"/>
        </authorList>
    </citation>
    <scope>NUCLEOTIDE SEQUENCE [LARGE SCALE GENOMIC DNA]</scope>
</reference>
<dbReference type="Proteomes" id="UP000274131">
    <property type="component" value="Unassembled WGS sequence"/>
</dbReference>
<dbReference type="GO" id="GO:0006750">
    <property type="term" value="P:glutathione biosynthetic process"/>
    <property type="evidence" value="ECO:0007669"/>
    <property type="project" value="UniProtKB-UniPathway"/>
</dbReference>
<organism evidence="12">
    <name type="scientific">Enterobius vermicularis</name>
    <name type="common">Human pinworm</name>
    <dbReference type="NCBI Taxonomy" id="51028"/>
    <lineage>
        <taxon>Eukaryota</taxon>
        <taxon>Metazoa</taxon>
        <taxon>Ecdysozoa</taxon>
        <taxon>Nematoda</taxon>
        <taxon>Chromadorea</taxon>
        <taxon>Rhabditida</taxon>
        <taxon>Spirurina</taxon>
        <taxon>Oxyuridomorpha</taxon>
        <taxon>Oxyuroidea</taxon>
        <taxon>Oxyuridae</taxon>
        <taxon>Enterobius</taxon>
    </lineage>
</organism>
<dbReference type="STRING" id="51028.A0A0N4V1T2"/>
<dbReference type="PANTHER" id="PTHR13295:SF4">
    <property type="entry name" value="GLUTAMATE--CYSTEINE LIGASE REGULATORY SUBUNIT"/>
    <property type="match status" value="1"/>
</dbReference>
<dbReference type="EMBL" id="UXUI01007643">
    <property type="protein sequence ID" value="VDD88492.1"/>
    <property type="molecule type" value="Genomic_DNA"/>
</dbReference>
<dbReference type="Pfam" id="PF00248">
    <property type="entry name" value="Aldo_ket_red"/>
    <property type="match status" value="1"/>
</dbReference>
<dbReference type="GO" id="GO:0035226">
    <property type="term" value="F:glutamate-cysteine ligase catalytic subunit binding"/>
    <property type="evidence" value="ECO:0007669"/>
    <property type="project" value="InterPro"/>
</dbReference>
<evidence type="ECO:0000256" key="6">
    <source>
        <dbReference type="ARBA" id="ARBA00031154"/>
    </source>
</evidence>
<dbReference type="GO" id="GO:0017109">
    <property type="term" value="C:glutamate-cysteine ligase complex"/>
    <property type="evidence" value="ECO:0007669"/>
    <property type="project" value="TreeGrafter"/>
</dbReference>
<evidence type="ECO:0000313" key="10">
    <source>
        <dbReference type="EMBL" id="VDD88492.1"/>
    </source>
</evidence>
<evidence type="ECO:0000256" key="8">
    <source>
        <dbReference type="ARBA" id="ARBA00032926"/>
    </source>
</evidence>
<dbReference type="OrthoDB" id="5596051at2759"/>
<accession>A0A0N4V1T2</accession>
<evidence type="ECO:0000256" key="1">
    <source>
        <dbReference type="ARBA" id="ARBA00005006"/>
    </source>
</evidence>
<evidence type="ECO:0000256" key="7">
    <source>
        <dbReference type="ARBA" id="ARBA00031732"/>
    </source>
</evidence>
<evidence type="ECO:0000313" key="12">
    <source>
        <dbReference type="WBParaSite" id="EVEC_0000392701-mRNA-1"/>
    </source>
</evidence>
<comment type="subunit">
    <text evidence="3">Heterodimer of a catalytic heavy chain and a regulatory light chain.</text>
</comment>
<comment type="pathway">
    <text evidence="1">Sulfur metabolism; glutathione biosynthesis; glutathione from L-cysteine and L-glutamate: step 1/2.</text>
</comment>
<evidence type="ECO:0000256" key="5">
    <source>
        <dbReference type="ARBA" id="ARBA00030406"/>
    </source>
</evidence>
<reference evidence="12" key="1">
    <citation type="submission" date="2017-02" db="UniProtKB">
        <authorList>
            <consortium name="WormBaseParasite"/>
        </authorList>
    </citation>
    <scope>IDENTIFICATION</scope>
</reference>
<dbReference type="AlphaFoldDB" id="A0A0N4V1T2"/>
<keyword evidence="11" id="KW-1185">Reference proteome</keyword>
<dbReference type="InterPro" id="IPR032963">
    <property type="entry name" value="Gclm"/>
</dbReference>
<evidence type="ECO:0000256" key="2">
    <source>
        <dbReference type="ARBA" id="ARBA00008612"/>
    </source>
</evidence>
<dbReference type="WBParaSite" id="EVEC_0000392701-mRNA-1">
    <property type="protein sequence ID" value="EVEC_0000392701-mRNA-1"/>
    <property type="gene ID" value="EVEC_0000392701"/>
</dbReference>
<dbReference type="SUPFAM" id="SSF51430">
    <property type="entry name" value="NAD(P)-linked oxidoreductase"/>
    <property type="match status" value="1"/>
</dbReference>